<dbReference type="AlphaFoldDB" id="A0A1J9QPT3"/>
<proteinExistence type="predicted"/>
<sequence>MSALLRITLRKTRRAGGMFISLPERPPPNLPFVVPCLAFLPKRALHFPALKLTDRRATLDAAPPRSLPTLPEIQLTPTDISLGDMNGKLWSPSENDARTPSPSLVNMPSTNRNGVYEPAVQIPPTPPLSDLPNGVSNNGASPFSNPSKSTTKVIERLTASNDALRRDLNSEKAKNQELTENLRAKNNVIERLQADNNTLRSAAEAAERTRKNRKEFEETLRTQLKNEEERRKQAEAQATGLGIQLGQISSAAKQELAAAKKEHTDELARARQEQTREVSNLRDELQQAQEQLRRMTEKNKEIETRWNASDSIFKGELKKRDKRLDAIAEGRDEERRQVIRQENAIAAHDVVVGQLRSELEKKDQVALELQQLFTTYKNMTESEAKKYREETEGEVGKLRKDGAEMHKQVTDSLTHLDKVLPQAEDAIAFLRYVKNYHMPAK</sequence>
<evidence type="ECO:0000256" key="1">
    <source>
        <dbReference type="SAM" id="MobiDB-lite"/>
    </source>
</evidence>
<reference evidence="2 3" key="1">
    <citation type="submission" date="2016-10" db="EMBL/GenBank/DDBJ databases">
        <title>Proteomics and genomics reveal pathogen-plant mechanisms compatible with a hemibiotrophic lifestyle of Diplodia corticola.</title>
        <authorList>
            <person name="Fernandes I."/>
            <person name="De Jonge R."/>
            <person name="Van De Peer Y."/>
            <person name="Devreese B."/>
            <person name="Alves A."/>
            <person name="Esteves A.C."/>
        </authorList>
    </citation>
    <scope>NUCLEOTIDE SEQUENCE [LARGE SCALE GENOMIC DNA]</scope>
    <source>
        <strain evidence="2 3">CBS 112549</strain>
    </source>
</reference>
<comment type="caution">
    <text evidence="2">The sequence shown here is derived from an EMBL/GenBank/DDBJ whole genome shotgun (WGS) entry which is preliminary data.</text>
</comment>
<feature type="region of interest" description="Disordered" evidence="1">
    <location>
        <begin position="256"/>
        <end position="278"/>
    </location>
</feature>
<dbReference type="Proteomes" id="UP000183809">
    <property type="component" value="Unassembled WGS sequence"/>
</dbReference>
<organism evidence="2 3">
    <name type="scientific">Diplodia corticola</name>
    <dbReference type="NCBI Taxonomy" id="236234"/>
    <lineage>
        <taxon>Eukaryota</taxon>
        <taxon>Fungi</taxon>
        <taxon>Dikarya</taxon>
        <taxon>Ascomycota</taxon>
        <taxon>Pezizomycotina</taxon>
        <taxon>Dothideomycetes</taxon>
        <taxon>Dothideomycetes incertae sedis</taxon>
        <taxon>Botryosphaeriales</taxon>
        <taxon>Botryosphaeriaceae</taxon>
        <taxon>Diplodia</taxon>
    </lineage>
</organism>
<gene>
    <name evidence="2" type="ORF">BKCO1_5400056</name>
</gene>
<dbReference type="GeneID" id="31017525"/>
<accession>A0A1J9QPT3</accession>
<feature type="compositionally biased region" description="Basic and acidic residues" evidence="1">
    <location>
        <begin position="258"/>
        <end position="278"/>
    </location>
</feature>
<name>A0A1J9QPT3_9PEZI</name>
<dbReference type="OrthoDB" id="3918393at2759"/>
<dbReference type="RefSeq" id="XP_020127194.1">
    <property type="nucleotide sequence ID" value="XM_020277264.1"/>
</dbReference>
<dbReference type="EMBL" id="MNUE01000054">
    <property type="protein sequence ID" value="OJD30934.1"/>
    <property type="molecule type" value="Genomic_DNA"/>
</dbReference>
<protein>
    <submittedName>
        <fullName evidence="2">Nucleoprotein tpr</fullName>
    </submittedName>
</protein>
<evidence type="ECO:0000313" key="3">
    <source>
        <dbReference type="Proteomes" id="UP000183809"/>
    </source>
</evidence>
<keyword evidence="3" id="KW-1185">Reference proteome</keyword>
<evidence type="ECO:0000313" key="2">
    <source>
        <dbReference type="EMBL" id="OJD30934.1"/>
    </source>
</evidence>